<dbReference type="EMBL" id="BLAL01000324">
    <property type="protein sequence ID" value="GET03471.1"/>
    <property type="molecule type" value="Genomic_DNA"/>
</dbReference>
<accession>A0A8H3MFC2</accession>
<evidence type="ECO:0000313" key="2">
    <source>
        <dbReference type="Proteomes" id="UP000615446"/>
    </source>
</evidence>
<comment type="caution">
    <text evidence="1">The sequence shown here is derived from an EMBL/GenBank/DDBJ whole genome shotgun (WGS) entry which is preliminary data.</text>
</comment>
<name>A0A8H3MFC2_9GLOM</name>
<protein>
    <submittedName>
        <fullName evidence="1">Uncharacterized protein</fullName>
    </submittedName>
</protein>
<sequence length="181" mass="22013">MERICEYEIYPLSKQYTLTQAELKKLKETYSVIFDININQTEINITVNKYAHFSNILPELKVKEIFGEIEYFIMYRIKKKKIYQDIGDLGYWNSGYWRFRILEIWYSGNWDLGNRNLGNSPVWKIIIWKIEFEKSTFRKIALRKLFDKGKILDTSSSKPYLFINRLIGVYKWFNLYNYVYI</sequence>
<dbReference type="AlphaFoldDB" id="A0A8H3MFC2"/>
<proteinExistence type="predicted"/>
<dbReference type="Proteomes" id="UP000615446">
    <property type="component" value="Unassembled WGS sequence"/>
</dbReference>
<organism evidence="1 2">
    <name type="scientific">Rhizophagus clarus</name>
    <dbReference type="NCBI Taxonomy" id="94130"/>
    <lineage>
        <taxon>Eukaryota</taxon>
        <taxon>Fungi</taxon>
        <taxon>Fungi incertae sedis</taxon>
        <taxon>Mucoromycota</taxon>
        <taxon>Glomeromycotina</taxon>
        <taxon>Glomeromycetes</taxon>
        <taxon>Glomerales</taxon>
        <taxon>Glomeraceae</taxon>
        <taxon>Rhizophagus</taxon>
    </lineage>
</organism>
<gene>
    <name evidence="1" type="ORF">RCL2_002981100</name>
</gene>
<reference evidence="1" key="1">
    <citation type="submission" date="2019-10" db="EMBL/GenBank/DDBJ databases">
        <title>Conservation and host-specific expression of non-tandemly repeated heterogenous ribosome RNA gene in arbuscular mycorrhizal fungi.</title>
        <authorList>
            <person name="Maeda T."/>
            <person name="Kobayashi Y."/>
            <person name="Nakagawa T."/>
            <person name="Ezawa T."/>
            <person name="Yamaguchi K."/>
            <person name="Bino T."/>
            <person name="Nishimoto Y."/>
            <person name="Shigenobu S."/>
            <person name="Kawaguchi M."/>
        </authorList>
    </citation>
    <scope>NUCLEOTIDE SEQUENCE</scope>
    <source>
        <strain evidence="1">HR1</strain>
    </source>
</reference>
<evidence type="ECO:0000313" key="1">
    <source>
        <dbReference type="EMBL" id="GET03471.1"/>
    </source>
</evidence>